<accession>A0ABU9QVM4</accession>
<gene>
    <name evidence="1" type="ORF">V4C56_04275</name>
</gene>
<proteinExistence type="predicted"/>
<organism evidence="1 2">
    <name type="scientific">Paraburkholderia azotifigens</name>
    <dbReference type="NCBI Taxonomy" id="2057004"/>
    <lineage>
        <taxon>Bacteria</taxon>
        <taxon>Pseudomonadati</taxon>
        <taxon>Pseudomonadota</taxon>
        <taxon>Betaproteobacteria</taxon>
        <taxon>Burkholderiales</taxon>
        <taxon>Burkholderiaceae</taxon>
        <taxon>Paraburkholderia</taxon>
    </lineage>
</organism>
<protein>
    <recommendedName>
        <fullName evidence="3">DUF2384 domain-containing protein</fullName>
    </recommendedName>
</protein>
<sequence>MAAVAAILSDPAGARALLEIPDAELGRLFKIRLMRIAGLSTALDLDLSSIRGQTEQASTNPKIGSKRGKSARYALIAKGKLLQPGDFLAASGISEQRLTRDLAAGRIFTVDIGADAYYPAFFLVNELDRKALASVVRRLGDLTGWSKWSYFTTPNASLGSSTPLQALMRGDAKLVLRSAAAFVEQRQ</sequence>
<comment type="caution">
    <text evidence="1">The sequence shown here is derived from an EMBL/GenBank/DDBJ whole genome shotgun (WGS) entry which is preliminary data.</text>
</comment>
<evidence type="ECO:0000313" key="1">
    <source>
        <dbReference type="EMBL" id="MEM5338842.1"/>
    </source>
</evidence>
<reference evidence="1 2" key="1">
    <citation type="submission" date="2024-01" db="EMBL/GenBank/DDBJ databases">
        <title>The diversity of rhizobia nodulating Mimosa spp. in eleven states of Brazil covering several biomes is determined by host plant, location, and edaphic factors.</title>
        <authorList>
            <person name="Rouws L."/>
            <person name="Barauna A."/>
            <person name="Beukes C."/>
            <person name="De Faria S.M."/>
            <person name="Gross E."/>
            <person name="Dos Reis Junior F.B."/>
            <person name="Simon M."/>
            <person name="Maluk M."/>
            <person name="Odee D.W."/>
            <person name="Kenicer G."/>
            <person name="Young J.P.W."/>
            <person name="Reis V.M."/>
            <person name="Zilli J."/>
            <person name="James E.K."/>
        </authorList>
    </citation>
    <scope>NUCLEOTIDE SEQUENCE [LARGE SCALE GENOMIC DNA]</scope>
    <source>
        <strain evidence="1 2">JPY530</strain>
    </source>
</reference>
<dbReference type="RefSeq" id="WP_342958593.1">
    <property type="nucleotide sequence ID" value="NZ_JAZHFZ010000002.1"/>
</dbReference>
<evidence type="ECO:0008006" key="3">
    <source>
        <dbReference type="Google" id="ProtNLM"/>
    </source>
</evidence>
<evidence type="ECO:0000313" key="2">
    <source>
        <dbReference type="Proteomes" id="UP001481677"/>
    </source>
</evidence>
<keyword evidence="2" id="KW-1185">Reference proteome</keyword>
<dbReference type="EMBL" id="JAZHGA010000002">
    <property type="protein sequence ID" value="MEM5338842.1"/>
    <property type="molecule type" value="Genomic_DNA"/>
</dbReference>
<name>A0ABU9QVM4_9BURK</name>
<dbReference type="Proteomes" id="UP001481677">
    <property type="component" value="Unassembled WGS sequence"/>
</dbReference>